<evidence type="ECO:0000313" key="2">
    <source>
        <dbReference type="EMBL" id="VFD53013.1"/>
    </source>
</evidence>
<feature type="signal peptide" evidence="1">
    <location>
        <begin position="1"/>
        <end position="22"/>
    </location>
</feature>
<dbReference type="PROSITE" id="PS51257">
    <property type="entry name" value="PROKAR_LIPOPROTEIN"/>
    <property type="match status" value="1"/>
</dbReference>
<evidence type="ECO:0008006" key="4">
    <source>
        <dbReference type="Google" id="ProtNLM"/>
    </source>
</evidence>
<evidence type="ECO:0000313" key="3">
    <source>
        <dbReference type="Proteomes" id="UP000346772"/>
    </source>
</evidence>
<comment type="caution">
    <text evidence="2">The sequence shown here is derived from an EMBL/GenBank/DDBJ whole genome shotgun (WGS) entry which is preliminary data.</text>
</comment>
<organism evidence="2 3">
    <name type="scientific">Clostridioides difficile</name>
    <name type="common">Peptoclostridium difficile</name>
    <dbReference type="NCBI Taxonomy" id="1496"/>
    <lineage>
        <taxon>Bacteria</taxon>
        <taxon>Bacillati</taxon>
        <taxon>Bacillota</taxon>
        <taxon>Clostridia</taxon>
        <taxon>Peptostreptococcales</taxon>
        <taxon>Peptostreptococcaceae</taxon>
        <taxon>Clostridioides</taxon>
    </lineage>
</organism>
<dbReference type="AlphaFoldDB" id="A0AAX3GVU1"/>
<feature type="chain" id="PRO_5043746606" description="Lipoprotein" evidence="1">
    <location>
        <begin position="23"/>
        <end position="270"/>
    </location>
</feature>
<dbReference type="RefSeq" id="WP_003419258.1">
    <property type="nucleotide sequence ID" value="NZ_BEHB01000001.1"/>
</dbReference>
<evidence type="ECO:0000256" key="1">
    <source>
        <dbReference type="SAM" id="SignalP"/>
    </source>
</evidence>
<dbReference type="Proteomes" id="UP000346772">
    <property type="component" value="Unassembled WGS sequence"/>
</dbReference>
<name>A0AAX3GVU1_CLODI</name>
<reference evidence="2 3" key="1">
    <citation type="submission" date="2019-02" db="EMBL/GenBank/DDBJ databases">
        <authorList>
            <consortium name="Pathogen Informatics"/>
        </authorList>
    </citation>
    <scope>NUCLEOTIDE SEQUENCE [LARGE SCALE GENOMIC DNA]</scope>
    <source>
        <strain evidence="2 3">078GUE027</strain>
    </source>
</reference>
<dbReference type="InterPro" id="IPR047676">
    <property type="entry name" value="FxLYD_dom"/>
</dbReference>
<keyword evidence="1" id="KW-0732">Signal</keyword>
<dbReference type="EMBL" id="CAADAT010000002">
    <property type="protein sequence ID" value="VFD53013.1"/>
    <property type="molecule type" value="Genomic_DNA"/>
</dbReference>
<sequence length="270" mass="31121">MCNFKKILGLFMIIMLSVSMVACSSGGDSKDESKGKDKQFIEDLGKGLKKRWDLASKEEAGTLNLEQNEAYEKFVEVEMDAVSKYKDAEFDSPELGKLAKDYIKALEDSKEAIKYYSNDQLKFSELWEKPYNERSTILLTLVDKFGLKVDEKEFKVLKDNAQIVNEENDLKEKVNAMAKGIKFEKVKDEYDWKTYQATVENTSDLDLQDFYLDINLIDKDGVIIETQTSTSVNGTWKKGQKVRLEFSTDKDFEKIEWTPHYSANNYSITE</sequence>
<dbReference type="NCBIfam" id="NF038353">
    <property type="entry name" value="FxLYD_dom"/>
    <property type="match status" value="1"/>
</dbReference>
<gene>
    <name evidence="2" type="ORF">SAMEA1710456_00463</name>
</gene>
<proteinExistence type="predicted"/>
<accession>A0AAX3GVU1</accession>
<protein>
    <recommendedName>
        <fullName evidence="4">Lipoprotein</fullName>
    </recommendedName>
</protein>